<keyword evidence="3" id="KW-1185">Reference proteome</keyword>
<name>A0A482XCW9_LAOST</name>
<protein>
    <recommendedName>
        <fullName evidence="1">MULE transposase domain-containing protein</fullName>
    </recommendedName>
</protein>
<proteinExistence type="predicted"/>
<evidence type="ECO:0000313" key="3">
    <source>
        <dbReference type="Proteomes" id="UP000291343"/>
    </source>
</evidence>
<feature type="domain" description="MULE transposase" evidence="1">
    <location>
        <begin position="129"/>
        <end position="215"/>
    </location>
</feature>
<dbReference type="InterPro" id="IPR018289">
    <property type="entry name" value="MULE_transposase_dom"/>
</dbReference>
<sequence>MKIANRIITHVNPHSCNSNNLLPDVSLLRKTIMKRCTEDKSTPFSRIFFEETTRGNVSPEVEAQLSFCKMESGMYKARRKTGFLPIPSSVLNFVDEAQAHEGKFLDVYGECFLGGIIGDGEDLVCSEEWHMDDTFKTVSWQPRLRQLFTVMAIYNNQALPIVFCLMMARNATLYEEIFRHLMENIPNLQQPRNIVSDYEAAIKAAVSRAFPLARLFIYLSGFIKNRNE</sequence>
<accession>A0A482XCW9</accession>
<dbReference type="Pfam" id="PF10551">
    <property type="entry name" value="MULE"/>
    <property type="match status" value="1"/>
</dbReference>
<dbReference type="STRING" id="195883.A0A482XCW9"/>
<dbReference type="InParanoid" id="A0A482XCW9"/>
<comment type="caution">
    <text evidence="2">The sequence shown here is derived from an EMBL/GenBank/DDBJ whole genome shotgun (WGS) entry which is preliminary data.</text>
</comment>
<evidence type="ECO:0000259" key="1">
    <source>
        <dbReference type="Pfam" id="PF10551"/>
    </source>
</evidence>
<dbReference type="OrthoDB" id="6482909at2759"/>
<reference evidence="2 3" key="1">
    <citation type="journal article" date="2017" name="Gigascience">
        <title>Genome sequence of the small brown planthopper, Laodelphax striatellus.</title>
        <authorList>
            <person name="Zhu J."/>
            <person name="Jiang F."/>
            <person name="Wang X."/>
            <person name="Yang P."/>
            <person name="Bao Y."/>
            <person name="Zhao W."/>
            <person name="Wang W."/>
            <person name="Lu H."/>
            <person name="Wang Q."/>
            <person name="Cui N."/>
            <person name="Li J."/>
            <person name="Chen X."/>
            <person name="Luo L."/>
            <person name="Yu J."/>
            <person name="Kang L."/>
            <person name="Cui F."/>
        </authorList>
    </citation>
    <scope>NUCLEOTIDE SEQUENCE [LARGE SCALE GENOMIC DNA]</scope>
    <source>
        <strain evidence="2">Lst14</strain>
    </source>
</reference>
<dbReference type="EMBL" id="QKKF02012197">
    <property type="protein sequence ID" value="RZF43825.1"/>
    <property type="molecule type" value="Genomic_DNA"/>
</dbReference>
<gene>
    <name evidence="2" type="ORF">LSTR_LSTR006366</name>
</gene>
<dbReference type="AlphaFoldDB" id="A0A482XCW9"/>
<dbReference type="Proteomes" id="UP000291343">
    <property type="component" value="Unassembled WGS sequence"/>
</dbReference>
<organism evidence="2 3">
    <name type="scientific">Laodelphax striatellus</name>
    <name type="common">Small brown planthopper</name>
    <name type="synonym">Delphax striatella</name>
    <dbReference type="NCBI Taxonomy" id="195883"/>
    <lineage>
        <taxon>Eukaryota</taxon>
        <taxon>Metazoa</taxon>
        <taxon>Ecdysozoa</taxon>
        <taxon>Arthropoda</taxon>
        <taxon>Hexapoda</taxon>
        <taxon>Insecta</taxon>
        <taxon>Pterygota</taxon>
        <taxon>Neoptera</taxon>
        <taxon>Paraneoptera</taxon>
        <taxon>Hemiptera</taxon>
        <taxon>Auchenorrhyncha</taxon>
        <taxon>Fulgoroidea</taxon>
        <taxon>Delphacidae</taxon>
        <taxon>Criomorphinae</taxon>
        <taxon>Laodelphax</taxon>
    </lineage>
</organism>
<evidence type="ECO:0000313" key="2">
    <source>
        <dbReference type="EMBL" id="RZF43825.1"/>
    </source>
</evidence>